<organism evidence="1 2">
    <name type="scientific">Sulfobacillus acidophilus (strain ATCC 700253 / DSM 10332 / NAL)</name>
    <dbReference type="NCBI Taxonomy" id="679936"/>
    <lineage>
        <taxon>Bacteria</taxon>
        <taxon>Bacillati</taxon>
        <taxon>Bacillota</taxon>
        <taxon>Clostridia</taxon>
        <taxon>Eubacteriales</taxon>
        <taxon>Clostridiales Family XVII. Incertae Sedis</taxon>
        <taxon>Sulfobacillus</taxon>
    </lineage>
</organism>
<dbReference type="Proteomes" id="UP000005439">
    <property type="component" value="Chromosome"/>
</dbReference>
<dbReference type="EMBL" id="CP003179">
    <property type="protein sequence ID" value="AEW06794.1"/>
    <property type="molecule type" value="Genomic_DNA"/>
</dbReference>
<dbReference type="AlphaFoldDB" id="G8TTN5"/>
<proteinExistence type="predicted"/>
<sequence>MQWWWLIWGGVVGEYWSDDWQLGVADLGGELAVLYYRDEDGLLTVVLDRPLVRYLRQNRRLNWITRALRDLLQSLPAHGDAPSRGVAIPERWRTARHTPYHVLRTSTASGRRRLRWFS</sequence>
<reference evidence="1 2" key="2">
    <citation type="journal article" date="2012" name="Stand. Genomic Sci.">
        <title>Complete genome sequence of the moderately thermophilic mineral-sulfide-oxidizing firmicute Sulfobacillus acidophilus type strain (NAL(T)).</title>
        <authorList>
            <person name="Anderson I."/>
            <person name="Chertkov O."/>
            <person name="Chen A."/>
            <person name="Saunders E."/>
            <person name="Lapidus A."/>
            <person name="Nolan M."/>
            <person name="Lucas S."/>
            <person name="Hammon N."/>
            <person name="Deshpande S."/>
            <person name="Cheng J.F."/>
            <person name="Han C."/>
            <person name="Tapia R."/>
            <person name="Goodwin L.A."/>
            <person name="Pitluck S."/>
            <person name="Liolios K."/>
            <person name="Pagani I."/>
            <person name="Ivanova N."/>
            <person name="Mikhailova N."/>
            <person name="Pati A."/>
            <person name="Palaniappan K."/>
            <person name="Land M."/>
            <person name="Pan C."/>
            <person name="Rohde M."/>
            <person name="Pukall R."/>
            <person name="Goker M."/>
            <person name="Detter J.C."/>
            <person name="Woyke T."/>
            <person name="Bristow J."/>
            <person name="Eisen J.A."/>
            <person name="Markowitz V."/>
            <person name="Hugenholtz P."/>
            <person name="Kyrpides N.C."/>
            <person name="Klenk H.P."/>
            <person name="Mavromatis K."/>
        </authorList>
    </citation>
    <scope>NUCLEOTIDE SEQUENCE [LARGE SCALE GENOMIC DNA]</scope>
    <source>
        <strain evidence="2">ATCC 700253 / DSM 10332 / NAL</strain>
    </source>
</reference>
<dbReference type="STRING" id="679936.Sulac_3348"/>
<gene>
    <name evidence="1" type="ordered locus">Sulac_3348</name>
</gene>
<dbReference type="KEGG" id="sap:Sulac_3348"/>
<evidence type="ECO:0000313" key="1">
    <source>
        <dbReference type="EMBL" id="AEW06794.1"/>
    </source>
</evidence>
<reference evidence="2" key="1">
    <citation type="submission" date="2011-12" db="EMBL/GenBank/DDBJ databases">
        <title>The complete genome of chromosome of Sulfobacillus acidophilus DSM 10332.</title>
        <authorList>
            <person name="Lucas S."/>
            <person name="Han J."/>
            <person name="Lapidus A."/>
            <person name="Bruce D."/>
            <person name="Goodwin L."/>
            <person name="Pitluck S."/>
            <person name="Peters L."/>
            <person name="Kyrpides N."/>
            <person name="Mavromatis K."/>
            <person name="Ivanova N."/>
            <person name="Mikhailova N."/>
            <person name="Chertkov O."/>
            <person name="Saunders E."/>
            <person name="Detter J.C."/>
            <person name="Tapia R."/>
            <person name="Han C."/>
            <person name="Land M."/>
            <person name="Hauser L."/>
            <person name="Markowitz V."/>
            <person name="Cheng J.-F."/>
            <person name="Hugenholtz P."/>
            <person name="Woyke T."/>
            <person name="Wu D."/>
            <person name="Pukall R."/>
            <person name="Gehrich-Schroeter G."/>
            <person name="Schneider S."/>
            <person name="Klenk H.-P."/>
            <person name="Eisen J.A."/>
        </authorList>
    </citation>
    <scope>NUCLEOTIDE SEQUENCE [LARGE SCALE GENOMIC DNA]</scope>
    <source>
        <strain evidence="2">ATCC 700253 / DSM 10332 / NAL</strain>
    </source>
</reference>
<keyword evidence="2" id="KW-1185">Reference proteome</keyword>
<accession>G8TTN5</accession>
<protein>
    <submittedName>
        <fullName evidence="1">Uncharacterized protein</fullName>
    </submittedName>
</protein>
<dbReference type="PATRIC" id="fig|679936.5.peg.3466"/>
<evidence type="ECO:0000313" key="2">
    <source>
        <dbReference type="Proteomes" id="UP000005439"/>
    </source>
</evidence>
<dbReference type="HOGENOM" id="CLU_2071935_0_0_9"/>
<name>G8TTN5_SULAD</name>